<sequence>MKKFPVALQPYTIRDELSQDYLGSLEKVAAIGYRGIELGPPEDMSVPELKAHLDRLGLQVISSHASLDALTNQLDALIDYLQQVGGTYAAHSSRFESKQQVLDSAAAFNRIGERCREHGIQFLYHNHNWEFVKFDGAYALDILLRETDPDLVKMELDTYWVKRGGEDPAEYLRKLCNRCPLLHIKDMEPGEEQFFAEIGEGVLDFNGIFQAAEEAGTEWLVVEQDRCRRPAFESIAISYNNLHALDIIQQGA</sequence>
<dbReference type="AlphaFoldDB" id="A0A2W1P3I6"/>
<dbReference type="EMBL" id="NHRJ02000001">
    <property type="protein sequence ID" value="PZE22272.1"/>
    <property type="molecule type" value="Genomic_DNA"/>
</dbReference>
<evidence type="ECO:0000313" key="2">
    <source>
        <dbReference type="EMBL" id="PZE22272.1"/>
    </source>
</evidence>
<reference evidence="2" key="1">
    <citation type="submission" date="2018-06" db="EMBL/GenBank/DDBJ databases">
        <title>Paenibacillus xerothermodurans sp. nov. an extremely dry heat resistant spore forming bacterium isolated from the soil of Cape Canaveral, Florida.</title>
        <authorList>
            <person name="Seuylemezian A."/>
            <person name="Kaur N."/>
            <person name="Patil P."/>
            <person name="Patil P."/>
            <person name="Mayilraj S."/>
            <person name="Vaishampayan P."/>
        </authorList>
    </citation>
    <scope>NUCLEOTIDE SEQUENCE [LARGE SCALE GENOMIC DNA]</scope>
    <source>
        <strain evidence="2">ATCC 27380</strain>
    </source>
</reference>
<dbReference type="Pfam" id="PF01261">
    <property type="entry name" value="AP_endonuc_2"/>
    <property type="match status" value="1"/>
</dbReference>
<accession>A0A2W1P3I6</accession>
<dbReference type="InterPro" id="IPR050312">
    <property type="entry name" value="IolE/XylAMocC-like"/>
</dbReference>
<dbReference type="PANTHER" id="PTHR12110:SF41">
    <property type="entry name" value="INOSOSE DEHYDRATASE"/>
    <property type="match status" value="1"/>
</dbReference>
<dbReference type="OrthoDB" id="9798407at2"/>
<keyword evidence="2" id="KW-0413">Isomerase</keyword>
<evidence type="ECO:0000313" key="3">
    <source>
        <dbReference type="Proteomes" id="UP000214746"/>
    </source>
</evidence>
<protein>
    <submittedName>
        <fullName evidence="2">Sugar phosphate isomerase/epimerase</fullName>
    </submittedName>
</protein>
<keyword evidence="3" id="KW-1185">Reference proteome</keyword>
<dbReference type="Gene3D" id="3.20.20.150">
    <property type="entry name" value="Divalent-metal-dependent TIM barrel enzymes"/>
    <property type="match status" value="1"/>
</dbReference>
<dbReference type="Proteomes" id="UP000214746">
    <property type="component" value="Unassembled WGS sequence"/>
</dbReference>
<organism evidence="2 3">
    <name type="scientific">Paenibacillus xerothermodurans</name>
    <dbReference type="NCBI Taxonomy" id="1977292"/>
    <lineage>
        <taxon>Bacteria</taxon>
        <taxon>Bacillati</taxon>
        <taxon>Bacillota</taxon>
        <taxon>Bacilli</taxon>
        <taxon>Bacillales</taxon>
        <taxon>Paenibacillaceae</taxon>
        <taxon>Paenibacillus</taxon>
    </lineage>
</organism>
<feature type="domain" description="Xylose isomerase-like TIM barrel" evidence="1">
    <location>
        <begin position="25"/>
        <end position="225"/>
    </location>
</feature>
<dbReference type="SUPFAM" id="SSF51658">
    <property type="entry name" value="Xylose isomerase-like"/>
    <property type="match status" value="1"/>
</dbReference>
<proteinExistence type="predicted"/>
<dbReference type="GO" id="GO:0016853">
    <property type="term" value="F:isomerase activity"/>
    <property type="evidence" value="ECO:0007669"/>
    <property type="project" value="UniProtKB-KW"/>
</dbReference>
<name>A0A2W1P3I6_PAEXE</name>
<gene>
    <name evidence="2" type="ORF">CBW46_000280</name>
</gene>
<dbReference type="PANTHER" id="PTHR12110">
    <property type="entry name" value="HYDROXYPYRUVATE ISOMERASE"/>
    <property type="match status" value="1"/>
</dbReference>
<dbReference type="RefSeq" id="WP_089198044.1">
    <property type="nucleotide sequence ID" value="NZ_NHRJ02000001.1"/>
</dbReference>
<evidence type="ECO:0000259" key="1">
    <source>
        <dbReference type="Pfam" id="PF01261"/>
    </source>
</evidence>
<comment type="caution">
    <text evidence="2">The sequence shown here is derived from an EMBL/GenBank/DDBJ whole genome shotgun (WGS) entry which is preliminary data.</text>
</comment>
<dbReference type="InterPro" id="IPR036237">
    <property type="entry name" value="Xyl_isomerase-like_sf"/>
</dbReference>
<dbReference type="InterPro" id="IPR013022">
    <property type="entry name" value="Xyl_isomerase-like_TIM-brl"/>
</dbReference>